<protein>
    <submittedName>
        <fullName evidence="1">Deubiquitination hydrolase</fullName>
    </submittedName>
</protein>
<name>A0A8F8KQQ8_9VIRU</name>
<dbReference type="GO" id="GO:0016787">
    <property type="term" value="F:hydrolase activity"/>
    <property type="evidence" value="ECO:0007669"/>
    <property type="project" value="UniProtKB-KW"/>
</dbReference>
<reference evidence="1" key="1">
    <citation type="submission" date="2021-06" db="EMBL/GenBank/DDBJ databases">
        <authorList>
            <person name="Rolland C."/>
        </authorList>
    </citation>
    <scope>NUCLEOTIDE SEQUENCE</scope>
    <source>
        <strain evidence="1">347.936635</strain>
    </source>
</reference>
<proteinExistence type="predicted"/>
<sequence>MELQIDRETLLKFKSIVQTSGKYEVAGTVTLDKGGSKVEDIGVTKNGNASEVRLPKDCIECFHTHPKPPNQGLISVPSGTDLLVAYRSKMGTRQWLATNQGLWVYWRRDATINPMMEFFVANNDVHPVTLNRLIVDWCMEQSITFKKYIQFVQTQFNIDVLYFAFPQS</sequence>
<accession>A0A8F8KQQ8</accession>
<evidence type="ECO:0000313" key="1">
    <source>
        <dbReference type="EMBL" id="QYA18287.1"/>
    </source>
</evidence>
<dbReference type="EMBL" id="MZ420154">
    <property type="protein sequence ID" value="QYA18287.1"/>
    <property type="molecule type" value="Genomic_DNA"/>
</dbReference>
<organism evidence="1">
    <name type="scientific">Clandestinovirus</name>
    <dbReference type="NCBI Taxonomy" id="2831644"/>
    <lineage>
        <taxon>Viruses</taxon>
    </lineage>
</organism>
<gene>
    <name evidence="1" type="ORF">KOM_12_17</name>
</gene>
<keyword evidence="1" id="KW-0378">Hydrolase</keyword>